<accession>A0A5U9IAT6</accession>
<comment type="caution">
    <text evidence="1">The sequence shown here is derived from an EMBL/GenBank/DDBJ whole genome shotgun (WGS) entry which is preliminary data.</text>
</comment>
<gene>
    <name evidence="1" type="ORF">DRT62_16800</name>
</gene>
<organism evidence="1">
    <name type="scientific">Salmonella enterica subsp. enterica serovar Saintpaul</name>
    <dbReference type="NCBI Taxonomy" id="90105"/>
    <lineage>
        <taxon>Bacteria</taxon>
        <taxon>Pseudomonadati</taxon>
        <taxon>Pseudomonadota</taxon>
        <taxon>Gammaproteobacteria</taxon>
        <taxon>Enterobacterales</taxon>
        <taxon>Enterobacteriaceae</taxon>
        <taxon>Salmonella</taxon>
    </lineage>
</organism>
<name>A0A5U9IAT6_SALET</name>
<dbReference type="EMBL" id="AAGUVH010000025">
    <property type="protein sequence ID" value="EBS2301367.1"/>
    <property type="molecule type" value="Genomic_DNA"/>
</dbReference>
<sequence length="160" mass="18301">MEALLMPRPKAVTENPYKKQLINAYLDHDLPYWLDDVITGASRSQGSTKISPMMLLTLLTVYDSLSTLEIKTFLNRKREAIEGRTVTDESYFRDIRRACECAINAITYQLETGKKWNDEQYVRGSLDVMVGQFKRLNSREAVNTETGEVVKASLYILPSK</sequence>
<evidence type="ECO:0000313" key="1">
    <source>
        <dbReference type="EMBL" id="EBS2301367.1"/>
    </source>
</evidence>
<protein>
    <submittedName>
        <fullName evidence="1">Uncharacterized protein</fullName>
    </submittedName>
</protein>
<reference evidence="1" key="1">
    <citation type="submission" date="2018-07" db="EMBL/GenBank/DDBJ databases">
        <authorList>
            <person name="Ashton P.M."/>
            <person name="Dallman T."/>
            <person name="Nair S."/>
            <person name="De Pinna E."/>
            <person name="Peters T."/>
            <person name="Grant K."/>
        </authorList>
    </citation>
    <scope>NUCLEOTIDE SEQUENCE</scope>
    <source>
        <strain evidence="1">152466</strain>
    </source>
</reference>
<dbReference type="AlphaFoldDB" id="A0A5U9IAT6"/>
<proteinExistence type="predicted"/>